<proteinExistence type="predicted"/>
<dbReference type="EMBL" id="WJXA01000011">
    <property type="protein sequence ID" value="KAF7127339.1"/>
    <property type="molecule type" value="Genomic_DNA"/>
</dbReference>
<accession>A0A834GB30</accession>
<dbReference type="AlphaFoldDB" id="A0A834GB30"/>
<organism evidence="1 2">
    <name type="scientific">Rhododendron simsii</name>
    <name type="common">Sims's rhododendron</name>
    <dbReference type="NCBI Taxonomy" id="118357"/>
    <lineage>
        <taxon>Eukaryota</taxon>
        <taxon>Viridiplantae</taxon>
        <taxon>Streptophyta</taxon>
        <taxon>Embryophyta</taxon>
        <taxon>Tracheophyta</taxon>
        <taxon>Spermatophyta</taxon>
        <taxon>Magnoliopsida</taxon>
        <taxon>eudicotyledons</taxon>
        <taxon>Gunneridae</taxon>
        <taxon>Pentapetalae</taxon>
        <taxon>asterids</taxon>
        <taxon>Ericales</taxon>
        <taxon>Ericaceae</taxon>
        <taxon>Ericoideae</taxon>
        <taxon>Rhodoreae</taxon>
        <taxon>Rhododendron</taxon>
    </lineage>
</organism>
<protein>
    <submittedName>
        <fullName evidence="1">Uncharacterized protein</fullName>
    </submittedName>
</protein>
<evidence type="ECO:0000313" key="2">
    <source>
        <dbReference type="Proteomes" id="UP000626092"/>
    </source>
</evidence>
<name>A0A834GB30_RHOSS</name>
<reference evidence="1" key="1">
    <citation type="submission" date="2019-11" db="EMBL/GenBank/DDBJ databases">
        <authorList>
            <person name="Liu Y."/>
            <person name="Hou J."/>
            <person name="Li T.-Q."/>
            <person name="Guan C.-H."/>
            <person name="Wu X."/>
            <person name="Wu H.-Z."/>
            <person name="Ling F."/>
            <person name="Zhang R."/>
            <person name="Shi X.-G."/>
            <person name="Ren J.-P."/>
            <person name="Chen E.-F."/>
            <person name="Sun J.-M."/>
        </authorList>
    </citation>
    <scope>NUCLEOTIDE SEQUENCE</scope>
    <source>
        <strain evidence="1">Adult_tree_wgs_1</strain>
        <tissue evidence="1">Leaves</tissue>
    </source>
</reference>
<comment type="caution">
    <text evidence="1">The sequence shown here is derived from an EMBL/GenBank/DDBJ whole genome shotgun (WGS) entry which is preliminary data.</text>
</comment>
<sequence length="85" mass="9317">MASEAQPNAGAAVKLGLRKPVIVKVDSLKHGTYGHMLPLSFAYAYIYLYAYSSIEEFGGAGDGGCLEEAKLDGWRWDDDDSVWPF</sequence>
<gene>
    <name evidence="1" type="ORF">RHSIM_Rhsim11G0049100</name>
</gene>
<evidence type="ECO:0000313" key="1">
    <source>
        <dbReference type="EMBL" id="KAF7127339.1"/>
    </source>
</evidence>
<dbReference type="Proteomes" id="UP000626092">
    <property type="component" value="Unassembled WGS sequence"/>
</dbReference>
<keyword evidence="2" id="KW-1185">Reference proteome</keyword>